<evidence type="ECO:0000256" key="8">
    <source>
        <dbReference type="ARBA" id="ARBA00022840"/>
    </source>
</evidence>
<comment type="similarity">
    <text evidence="2 10">Belongs to the HsdR family.</text>
</comment>
<dbReference type="PANTHER" id="PTHR30195:SF16">
    <property type="entry name" value="TYPE I RESTRICTION ENZYME ENDONUCLEASE SUBUNIT"/>
    <property type="match status" value="1"/>
</dbReference>
<dbReference type="SMART" id="SM00487">
    <property type="entry name" value="DEXDc"/>
    <property type="match status" value="1"/>
</dbReference>
<dbReference type="Pfam" id="PF04313">
    <property type="entry name" value="HSDR_N"/>
    <property type="match status" value="1"/>
</dbReference>
<evidence type="ECO:0000256" key="4">
    <source>
        <dbReference type="ARBA" id="ARBA00022741"/>
    </source>
</evidence>
<proteinExistence type="inferred from homology"/>
<evidence type="ECO:0000256" key="7">
    <source>
        <dbReference type="ARBA" id="ARBA00022801"/>
    </source>
</evidence>
<evidence type="ECO:0000313" key="12">
    <source>
        <dbReference type="EMBL" id="TLD83094.1"/>
    </source>
</evidence>
<keyword evidence="6 12" id="KW-0255">Endonuclease</keyword>
<evidence type="ECO:0000256" key="10">
    <source>
        <dbReference type="RuleBase" id="RU364115"/>
    </source>
</evidence>
<evidence type="ECO:0000256" key="9">
    <source>
        <dbReference type="ARBA" id="ARBA00023125"/>
    </source>
</evidence>
<dbReference type="InterPro" id="IPR007409">
    <property type="entry name" value="Restrct_endonuc_type1_HsdR_N"/>
</dbReference>
<dbReference type="PANTHER" id="PTHR30195">
    <property type="entry name" value="TYPE I SITE-SPECIFIC DEOXYRIBONUCLEASE PROTEIN SUBUNIT M AND R"/>
    <property type="match status" value="1"/>
</dbReference>
<feature type="domain" description="Helicase ATP-binding" evidence="11">
    <location>
        <begin position="298"/>
        <end position="462"/>
    </location>
</feature>
<evidence type="ECO:0000256" key="2">
    <source>
        <dbReference type="ARBA" id="ARBA00008598"/>
    </source>
</evidence>
<organism evidence="12 13">
    <name type="scientific">Helicobacter trogontum</name>
    <dbReference type="NCBI Taxonomy" id="50960"/>
    <lineage>
        <taxon>Bacteria</taxon>
        <taxon>Pseudomonadati</taxon>
        <taxon>Campylobacterota</taxon>
        <taxon>Epsilonproteobacteria</taxon>
        <taxon>Campylobacterales</taxon>
        <taxon>Helicobacteraceae</taxon>
        <taxon>Helicobacter</taxon>
    </lineage>
</organism>
<dbReference type="InterPro" id="IPR027417">
    <property type="entry name" value="P-loop_NTPase"/>
</dbReference>
<dbReference type="AlphaFoldDB" id="A0A4U8SAN0"/>
<dbReference type="InterPro" id="IPR014001">
    <property type="entry name" value="Helicase_ATP-bd"/>
</dbReference>
<dbReference type="InterPro" id="IPR055180">
    <property type="entry name" value="HsdR_RecA-like_helicase_dom_2"/>
</dbReference>
<dbReference type="NCBIfam" id="TIGR00348">
    <property type="entry name" value="hsdR"/>
    <property type="match status" value="1"/>
</dbReference>
<evidence type="ECO:0000256" key="1">
    <source>
        <dbReference type="ARBA" id="ARBA00000851"/>
    </source>
</evidence>
<keyword evidence="9 10" id="KW-0238">DNA-binding</keyword>
<keyword evidence="7 10" id="KW-0378">Hydrolase</keyword>
<dbReference type="InterPro" id="IPR040980">
    <property type="entry name" value="SWI2_SNF2"/>
</dbReference>
<gene>
    <name evidence="12" type="ORF">LS81_005975</name>
</gene>
<evidence type="ECO:0000259" key="11">
    <source>
        <dbReference type="PROSITE" id="PS51192"/>
    </source>
</evidence>
<dbReference type="PROSITE" id="PS51192">
    <property type="entry name" value="HELICASE_ATP_BIND_1"/>
    <property type="match status" value="1"/>
</dbReference>
<dbReference type="CDD" id="cd22332">
    <property type="entry name" value="HsdR_N"/>
    <property type="match status" value="1"/>
</dbReference>
<dbReference type="Pfam" id="PF12008">
    <property type="entry name" value="EcoR124_C"/>
    <property type="match status" value="1"/>
</dbReference>
<comment type="catalytic activity">
    <reaction evidence="1 10">
        <text>Endonucleolytic cleavage of DNA to give random double-stranded fragments with terminal 5'-phosphates, ATP is simultaneously hydrolyzed.</text>
        <dbReference type="EC" id="3.1.21.3"/>
    </reaction>
</comment>
<dbReference type="Gene3D" id="3.90.1570.50">
    <property type="match status" value="2"/>
</dbReference>
<keyword evidence="3" id="KW-0540">Nuclease</keyword>
<reference evidence="12 13" key="1">
    <citation type="journal article" date="2014" name="Genome Announc.">
        <title>Draft genome sequences of eight enterohepatic helicobacter species isolated from both laboratory and wild rodents.</title>
        <authorList>
            <person name="Sheh A."/>
            <person name="Shen Z."/>
            <person name="Fox J.G."/>
        </authorList>
    </citation>
    <scope>NUCLEOTIDE SEQUENCE [LARGE SCALE GENOMIC DNA]</scope>
    <source>
        <strain evidence="12 13">ATCC 700114</strain>
    </source>
</reference>
<dbReference type="Pfam" id="PF18766">
    <property type="entry name" value="SWI2_SNF2"/>
    <property type="match status" value="1"/>
</dbReference>
<evidence type="ECO:0000256" key="3">
    <source>
        <dbReference type="ARBA" id="ARBA00022722"/>
    </source>
</evidence>
<dbReference type="OrthoDB" id="9758243at2"/>
<dbReference type="InterPro" id="IPR051268">
    <property type="entry name" value="Type-I_R_enzyme_R_subunit"/>
</dbReference>
<dbReference type="EC" id="3.1.21.3" evidence="10"/>
<name>A0A4U8SAN0_9HELI</name>
<keyword evidence="4 10" id="KW-0547">Nucleotide-binding</keyword>
<comment type="function">
    <text evidence="10">Subunit R is required for both nuclease and ATPase activities, but not for modification.</text>
</comment>
<dbReference type="Proteomes" id="UP000029878">
    <property type="component" value="Unassembled WGS sequence"/>
</dbReference>
<protein>
    <recommendedName>
        <fullName evidence="10">Type I restriction enzyme endonuclease subunit</fullName>
        <shortName evidence="10">R protein</shortName>
        <ecNumber evidence="10">3.1.21.3</ecNumber>
    </recommendedName>
</protein>
<sequence length="990" mass="116332">MNNLISQNDNTTIIAEYKFTPKEPKSYQSEEDLEKFLIKELSLQGYEKIALNHISDLEDNLKIQLEKLNNITFSKNEWESFYKQNIANPRLNFEDKTKILQSNNFTLTLNRDDESKKNIILIDRANPINNHLQVISQLKNESGEFKNRYDVSILVNGLPLVHIELKRRGIDLKEAFNQIRRYQKESFLKGSALYEFVQIFIISNGTLTKYYSNTNQHKIKKSQNDNYTFCISFSDSKNNAINDLGDFTKTFLAKRSLLNILTKYCVFNADNELLIMRPYQIAASENIINKIKIAHSHKHYGKVEAGGFIWHSTGSGKTLTSFKTAILSTKLPFIKKVLFVVDRKDLDYQTQKEYDKFQKGAANATKNTDELKRRIESTKEDEKIIITTIQKLSNFVQKYKNSRVFDLEIVFIFDECHRSQFGLMHEQIIKKFKKYYIFGFTGTPIFEENAGKNYFINSDKNVELKTTQSTFGTCLHSYTILNAIKDKNVLPFKVSYHSTMKQLESTQGKEVKAIDKESALLDSKRIKKVVSYILDNFNRHTKRMSAYTLKNQRIQGFNALFATASVEFAKTYYEEFKKQLQARNSDLKIGIIYSYEQNEDLDEITQDYKSAKEFLSEAMKDYNSYFKSDFNLEKFDNYYKDVSQKLKNKELDLLIVVNMFLTGFDSKTINTLYVDKNLKYHGLLQAFSRTNRILNEQKVCGNVVCFRDLEEATNESLKMFGDERASNIVLLGNFTSYFKKYAALVEELNQKFDLCSFPLTKQEEQQEFIKIFNEILKLENILNLFDEFKNPLNIRDKQDYQSHYLELYNTLRKEKEKENINDDLIFEIELIKQNEINVDFILFLLEEYHKTNQDLNQVKTKETILKTLISNPSLRDKKELIEEFLEQIDNNKTSDYKTLFKSFMQSKKEQELQKIIEDENLNEDLTKEYLDEAFELNFFQDKGMDIESLFPPRDIFASKSAGNEDTKRIIHKLQAFFEKFRVLLKKEEDE</sequence>
<dbReference type="EMBL" id="JRPL02000011">
    <property type="protein sequence ID" value="TLD83094.1"/>
    <property type="molecule type" value="Genomic_DNA"/>
</dbReference>
<dbReference type="Gene3D" id="1.20.58.2040">
    <property type="match status" value="1"/>
</dbReference>
<evidence type="ECO:0000256" key="6">
    <source>
        <dbReference type="ARBA" id="ARBA00022759"/>
    </source>
</evidence>
<dbReference type="GO" id="GO:0009035">
    <property type="term" value="F:type I site-specific deoxyribonuclease activity"/>
    <property type="evidence" value="ECO:0007669"/>
    <property type="project" value="UniProtKB-EC"/>
</dbReference>
<dbReference type="CDD" id="cd18800">
    <property type="entry name" value="SF2_C_EcoR124I-like"/>
    <property type="match status" value="1"/>
</dbReference>
<dbReference type="CDD" id="cd18030">
    <property type="entry name" value="DEXHc_RE_I_HsdR"/>
    <property type="match status" value="1"/>
</dbReference>
<comment type="caution">
    <text evidence="12">The sequence shown here is derived from an EMBL/GenBank/DDBJ whole genome shotgun (WGS) entry which is preliminary data.</text>
</comment>
<dbReference type="GO" id="GO:0005524">
    <property type="term" value="F:ATP binding"/>
    <property type="evidence" value="ECO:0007669"/>
    <property type="project" value="UniProtKB-KW"/>
</dbReference>
<comment type="subunit">
    <text evidence="10">The type I restriction/modification system is composed of three polypeptides R, M and S.</text>
</comment>
<dbReference type="Pfam" id="PF22679">
    <property type="entry name" value="T1R_D3-like"/>
    <property type="match status" value="1"/>
</dbReference>
<dbReference type="InterPro" id="IPR004473">
    <property type="entry name" value="Restrct_endonuc_typeI_HsdR"/>
</dbReference>
<keyword evidence="8 10" id="KW-0067">ATP-binding</keyword>
<keyword evidence="5 10" id="KW-0680">Restriction system</keyword>
<accession>A0A4U8SAN0</accession>
<dbReference type="GO" id="GO:0003677">
    <property type="term" value="F:DNA binding"/>
    <property type="evidence" value="ECO:0007669"/>
    <property type="project" value="UniProtKB-KW"/>
</dbReference>
<evidence type="ECO:0000256" key="5">
    <source>
        <dbReference type="ARBA" id="ARBA00022747"/>
    </source>
</evidence>
<dbReference type="SUPFAM" id="SSF52540">
    <property type="entry name" value="P-loop containing nucleoside triphosphate hydrolases"/>
    <property type="match status" value="2"/>
</dbReference>
<dbReference type="RefSeq" id="WP_034346537.1">
    <property type="nucleotide sequence ID" value="NZ_FZNG01000001.1"/>
</dbReference>
<dbReference type="Gene3D" id="3.40.50.300">
    <property type="entry name" value="P-loop containing nucleotide triphosphate hydrolases"/>
    <property type="match status" value="2"/>
</dbReference>
<evidence type="ECO:0000313" key="13">
    <source>
        <dbReference type="Proteomes" id="UP000029878"/>
    </source>
</evidence>
<dbReference type="GO" id="GO:0009307">
    <property type="term" value="P:DNA restriction-modification system"/>
    <property type="evidence" value="ECO:0007669"/>
    <property type="project" value="UniProtKB-KW"/>
</dbReference>
<dbReference type="InterPro" id="IPR022625">
    <property type="entry name" value="TypeI_RM_Rsu_C"/>
</dbReference>